<evidence type="ECO:0000313" key="2">
    <source>
        <dbReference type="Proteomes" id="UP001165190"/>
    </source>
</evidence>
<keyword evidence="2" id="KW-1185">Reference proteome</keyword>
<organism evidence="1 2">
    <name type="scientific">Hibiscus trionum</name>
    <name type="common">Flower of an hour</name>
    <dbReference type="NCBI Taxonomy" id="183268"/>
    <lineage>
        <taxon>Eukaryota</taxon>
        <taxon>Viridiplantae</taxon>
        <taxon>Streptophyta</taxon>
        <taxon>Embryophyta</taxon>
        <taxon>Tracheophyta</taxon>
        <taxon>Spermatophyta</taxon>
        <taxon>Magnoliopsida</taxon>
        <taxon>eudicotyledons</taxon>
        <taxon>Gunneridae</taxon>
        <taxon>Pentapetalae</taxon>
        <taxon>rosids</taxon>
        <taxon>malvids</taxon>
        <taxon>Malvales</taxon>
        <taxon>Malvaceae</taxon>
        <taxon>Malvoideae</taxon>
        <taxon>Hibiscus</taxon>
    </lineage>
</organism>
<gene>
    <name evidence="1" type="ORF">HRI_000007700</name>
</gene>
<dbReference type="EMBL" id="BSYR01000001">
    <property type="protein sequence ID" value="GMI63385.1"/>
    <property type="molecule type" value="Genomic_DNA"/>
</dbReference>
<sequence length="143" mass="17111">MLDFQSVAFRYFSSVSFPCRLLRLSFFIHRSPLFCRPTPRSEYTFILPKIESWILSRFYHPHRLHAKVAVAGFRPTMDSIWESPKPTIMLFPIFIWINSNEHPSIRRYSCLQTKHNYSYITKNMSYVTMLQVSILEHTRKDIC</sequence>
<dbReference type="Proteomes" id="UP001165190">
    <property type="component" value="Unassembled WGS sequence"/>
</dbReference>
<reference evidence="1" key="1">
    <citation type="submission" date="2023-05" db="EMBL/GenBank/DDBJ databases">
        <title>Genome and transcriptome analyses reveal genes involved in the formation of fine ridges on petal epidermal cells in Hibiscus trionum.</title>
        <authorList>
            <person name="Koshimizu S."/>
            <person name="Masuda S."/>
            <person name="Ishii T."/>
            <person name="Shirasu K."/>
            <person name="Hoshino A."/>
            <person name="Arita M."/>
        </authorList>
    </citation>
    <scope>NUCLEOTIDE SEQUENCE</scope>
    <source>
        <strain evidence="1">Hamamatsu line</strain>
    </source>
</reference>
<comment type="caution">
    <text evidence="1">The sequence shown here is derived from an EMBL/GenBank/DDBJ whole genome shotgun (WGS) entry which is preliminary data.</text>
</comment>
<name>A0A9W7GSV6_HIBTR</name>
<accession>A0A9W7GSV6</accession>
<protein>
    <submittedName>
        <fullName evidence="1">Uncharacterized protein</fullName>
    </submittedName>
</protein>
<evidence type="ECO:0000313" key="1">
    <source>
        <dbReference type="EMBL" id="GMI63385.1"/>
    </source>
</evidence>
<proteinExistence type="predicted"/>
<dbReference type="AlphaFoldDB" id="A0A9W7GSV6"/>